<dbReference type="GO" id="GO:0042274">
    <property type="term" value="P:ribosomal small subunit biogenesis"/>
    <property type="evidence" value="ECO:0007669"/>
    <property type="project" value="TreeGrafter"/>
</dbReference>
<dbReference type="SMART" id="SM01390">
    <property type="entry name" value="Ribosomal_S4"/>
    <property type="match status" value="1"/>
</dbReference>
<dbReference type="CDD" id="cd00165">
    <property type="entry name" value="S4"/>
    <property type="match status" value="1"/>
</dbReference>
<dbReference type="GO" id="GO:0019843">
    <property type="term" value="F:rRNA binding"/>
    <property type="evidence" value="ECO:0007669"/>
    <property type="project" value="UniProtKB-UniRule"/>
</dbReference>
<dbReference type="Pfam" id="PF01479">
    <property type="entry name" value="S4"/>
    <property type="match status" value="1"/>
</dbReference>
<evidence type="ECO:0000256" key="3">
    <source>
        <dbReference type="ARBA" id="ARBA00022884"/>
    </source>
</evidence>
<dbReference type="InterPro" id="IPR018079">
    <property type="entry name" value="Ribosomal_uS4_CS"/>
</dbReference>
<comment type="function">
    <text evidence="7">One of the primary rRNA binding proteins, it binds directly to 16S rRNA where it nucleates assembly of the body of the 30S subunit.</text>
</comment>
<dbReference type="Proteomes" id="UP000308196">
    <property type="component" value="Chromosome"/>
</dbReference>
<organism evidence="13 14">
    <name type="scientific">Sphingobacterium thalpophilum</name>
    <dbReference type="NCBI Taxonomy" id="259"/>
    <lineage>
        <taxon>Bacteria</taxon>
        <taxon>Pseudomonadati</taxon>
        <taxon>Bacteroidota</taxon>
        <taxon>Sphingobacteriia</taxon>
        <taxon>Sphingobacteriales</taxon>
        <taxon>Sphingobacteriaceae</taxon>
        <taxon>Sphingobacterium</taxon>
    </lineage>
</organism>
<keyword evidence="5 7" id="KW-0687">Ribonucleoprotein</keyword>
<comment type="similarity">
    <text evidence="1 7 8">Belongs to the universal ribosomal protein uS4 family.</text>
</comment>
<keyword evidence="2 7" id="KW-0699">rRNA-binding</keyword>
<protein>
    <recommendedName>
        <fullName evidence="6 7">Small ribosomal subunit protein uS4</fullName>
    </recommendedName>
</protein>
<evidence type="ECO:0000256" key="7">
    <source>
        <dbReference type="HAMAP-Rule" id="MF_01306"/>
    </source>
</evidence>
<dbReference type="InterPro" id="IPR036986">
    <property type="entry name" value="S4_RNA-bd_sf"/>
</dbReference>
<gene>
    <name evidence="7 13" type="primary">rpsD</name>
    <name evidence="12" type="ORF">ABTW24_02440</name>
    <name evidence="13" type="ORF">NCTC11429_01014</name>
</gene>
<dbReference type="SUPFAM" id="SSF55174">
    <property type="entry name" value="Alpha-L RNA-binding motif"/>
    <property type="match status" value="1"/>
</dbReference>
<evidence type="ECO:0000256" key="9">
    <source>
        <dbReference type="SAM" id="MobiDB-lite"/>
    </source>
</evidence>
<comment type="subunit">
    <text evidence="7">Part of the 30S ribosomal subunit. Contacts protein S5. The interaction surface between S4 and S5 is involved in control of translational fidelity.</text>
</comment>
<dbReference type="Gene3D" id="3.10.290.10">
    <property type="entry name" value="RNA-binding S4 domain"/>
    <property type="match status" value="1"/>
</dbReference>
<accession>A0A4U9UHS3</accession>
<dbReference type="PROSITE" id="PS00632">
    <property type="entry name" value="RIBOSOMAL_S4"/>
    <property type="match status" value="1"/>
</dbReference>
<dbReference type="InterPro" id="IPR022801">
    <property type="entry name" value="Ribosomal_uS4"/>
</dbReference>
<feature type="domain" description="RNA-binding S4" evidence="10">
    <location>
        <begin position="93"/>
        <end position="153"/>
    </location>
</feature>
<evidence type="ECO:0000313" key="13">
    <source>
        <dbReference type="EMBL" id="VTR32433.1"/>
    </source>
</evidence>
<dbReference type="GO" id="GO:0015935">
    <property type="term" value="C:small ribosomal subunit"/>
    <property type="evidence" value="ECO:0007669"/>
    <property type="project" value="InterPro"/>
</dbReference>
<dbReference type="KEGG" id="stha:NCTC11429_01014"/>
<name>A0A4U9UHS3_9SPHI</name>
<reference evidence="13 14" key="1">
    <citation type="submission" date="2019-05" db="EMBL/GenBank/DDBJ databases">
        <authorList>
            <consortium name="Pathogen Informatics"/>
        </authorList>
    </citation>
    <scope>NUCLEOTIDE SEQUENCE [LARGE SCALE GENOMIC DNA]</scope>
    <source>
        <strain evidence="13 14">NCTC11429</strain>
    </source>
</reference>
<dbReference type="PANTHER" id="PTHR11831">
    <property type="entry name" value="30S 40S RIBOSOMAL PROTEIN"/>
    <property type="match status" value="1"/>
</dbReference>
<evidence type="ECO:0000259" key="11">
    <source>
        <dbReference type="SMART" id="SM01390"/>
    </source>
</evidence>
<keyword evidence="3 7" id="KW-0694">RNA-binding</keyword>
<dbReference type="GO" id="GO:0003735">
    <property type="term" value="F:structural constituent of ribosome"/>
    <property type="evidence" value="ECO:0007669"/>
    <property type="project" value="InterPro"/>
</dbReference>
<evidence type="ECO:0000256" key="2">
    <source>
        <dbReference type="ARBA" id="ARBA00022730"/>
    </source>
</evidence>
<evidence type="ECO:0000313" key="14">
    <source>
        <dbReference type="Proteomes" id="UP000308196"/>
    </source>
</evidence>
<dbReference type="NCBIfam" id="TIGR01017">
    <property type="entry name" value="rpsD_bact"/>
    <property type="match status" value="1"/>
</dbReference>
<dbReference type="InterPro" id="IPR005709">
    <property type="entry name" value="Ribosomal_uS4_bac-type"/>
</dbReference>
<dbReference type="AlphaFoldDB" id="A0A4U9UHS3"/>
<evidence type="ECO:0000259" key="10">
    <source>
        <dbReference type="SMART" id="SM00363"/>
    </source>
</evidence>
<dbReference type="NCBIfam" id="NF003717">
    <property type="entry name" value="PRK05327.1"/>
    <property type="match status" value="1"/>
</dbReference>
<dbReference type="Pfam" id="PF00163">
    <property type="entry name" value="Ribosomal_S4"/>
    <property type="match status" value="1"/>
</dbReference>
<dbReference type="HAMAP" id="MF_01306_B">
    <property type="entry name" value="Ribosomal_uS4_B"/>
    <property type="match status" value="1"/>
</dbReference>
<dbReference type="Gene3D" id="1.10.1050.10">
    <property type="entry name" value="Ribosomal Protein S4 Delta 41, Chain A, domain 1"/>
    <property type="match status" value="1"/>
</dbReference>
<evidence type="ECO:0000256" key="1">
    <source>
        <dbReference type="ARBA" id="ARBA00007465"/>
    </source>
</evidence>
<dbReference type="STRING" id="1123265.GCA_000686625_05018"/>
<reference evidence="12 15" key="2">
    <citation type="submission" date="2024-06" db="EMBL/GenBank/DDBJ databases">
        <title>Soil Sphingobacterium thalpophilum.</title>
        <authorList>
            <person name="Yang J."/>
            <person name="Li J."/>
        </authorList>
    </citation>
    <scope>NUCLEOTIDE SEQUENCE [LARGE SCALE GENOMIC DNA]</scope>
    <source>
        <strain evidence="12 15">22g91tb</strain>
    </source>
</reference>
<feature type="domain" description="Small ribosomal subunit protein uS4 N-terminal" evidence="11">
    <location>
        <begin position="3"/>
        <end position="92"/>
    </location>
</feature>
<dbReference type="EMBL" id="LR590484">
    <property type="protein sequence ID" value="VTR32433.1"/>
    <property type="molecule type" value="Genomic_DNA"/>
</dbReference>
<feature type="region of interest" description="Disordered" evidence="9">
    <location>
        <begin position="1"/>
        <end position="45"/>
    </location>
</feature>
<sequence>MARYTGPKSKIARKFREPIFGPDKALEKKNYPPGQHGASKRRGKQSEYAIQLLEKQKAKYTYGVLERQFSNLFVKAASKQGITGENFLKLLEARLDNVVYRLGIATTRAAARQLVSHKHITVNGEVVNIPSYSLRPGDVVAVRERSQTLEAITNSVAGRTVNKFSWLEWNAKELKGTFLSYPERADIPENIKENLIVELYSK</sequence>
<dbReference type="InterPro" id="IPR002942">
    <property type="entry name" value="S4_RNA-bd"/>
</dbReference>
<dbReference type="InterPro" id="IPR001912">
    <property type="entry name" value="Ribosomal_uS4_N"/>
</dbReference>
<dbReference type="SMART" id="SM00363">
    <property type="entry name" value="S4"/>
    <property type="match status" value="1"/>
</dbReference>
<evidence type="ECO:0000313" key="15">
    <source>
        <dbReference type="Proteomes" id="UP001566204"/>
    </source>
</evidence>
<dbReference type="PANTHER" id="PTHR11831:SF4">
    <property type="entry name" value="SMALL RIBOSOMAL SUBUNIT PROTEIN US4M"/>
    <property type="match status" value="1"/>
</dbReference>
<evidence type="ECO:0000256" key="5">
    <source>
        <dbReference type="ARBA" id="ARBA00023274"/>
    </source>
</evidence>
<evidence type="ECO:0000313" key="12">
    <source>
        <dbReference type="EMBL" id="MEZ0450447.1"/>
    </source>
</evidence>
<dbReference type="Proteomes" id="UP001566204">
    <property type="component" value="Unassembled WGS sequence"/>
</dbReference>
<comment type="function">
    <text evidence="7">With S5 and S12 plays an important role in translational accuracy.</text>
</comment>
<dbReference type="GeneID" id="78461796"/>
<keyword evidence="4 7" id="KW-0689">Ribosomal protein</keyword>
<dbReference type="EMBL" id="JBEOQB010000001">
    <property type="protein sequence ID" value="MEZ0450447.1"/>
    <property type="molecule type" value="Genomic_DNA"/>
</dbReference>
<evidence type="ECO:0000256" key="4">
    <source>
        <dbReference type="ARBA" id="ARBA00022980"/>
    </source>
</evidence>
<dbReference type="FunFam" id="3.10.290.10:FF:000001">
    <property type="entry name" value="30S ribosomal protein S4"/>
    <property type="match status" value="1"/>
</dbReference>
<dbReference type="PROSITE" id="PS50889">
    <property type="entry name" value="S4"/>
    <property type="match status" value="1"/>
</dbReference>
<evidence type="ECO:0000256" key="8">
    <source>
        <dbReference type="RuleBase" id="RU003699"/>
    </source>
</evidence>
<evidence type="ECO:0000256" key="6">
    <source>
        <dbReference type="ARBA" id="ARBA00035254"/>
    </source>
</evidence>
<proteinExistence type="inferred from homology"/>
<dbReference type="RefSeq" id="WP_028071558.1">
    <property type="nucleotide sequence ID" value="NZ_CP141191.1"/>
</dbReference>
<dbReference type="GO" id="GO:0006412">
    <property type="term" value="P:translation"/>
    <property type="evidence" value="ECO:0007669"/>
    <property type="project" value="UniProtKB-UniRule"/>
</dbReference>
<keyword evidence="15" id="KW-1185">Reference proteome</keyword>